<evidence type="ECO:0000313" key="6">
    <source>
        <dbReference type="Proteomes" id="UP001205906"/>
    </source>
</evidence>
<evidence type="ECO:0000256" key="2">
    <source>
        <dbReference type="ARBA" id="ARBA00022679"/>
    </source>
</evidence>
<evidence type="ECO:0000256" key="3">
    <source>
        <dbReference type="ARBA" id="ARBA00022777"/>
    </source>
</evidence>
<dbReference type="PANTHER" id="PTHR43085">
    <property type="entry name" value="HEXOKINASE FAMILY MEMBER"/>
    <property type="match status" value="1"/>
</dbReference>
<evidence type="ECO:0000256" key="1">
    <source>
        <dbReference type="ARBA" id="ARBA00010688"/>
    </source>
</evidence>
<dbReference type="CDD" id="cd01166">
    <property type="entry name" value="KdgK"/>
    <property type="match status" value="1"/>
</dbReference>
<keyword evidence="2" id="KW-0808">Transferase</keyword>
<evidence type="ECO:0000313" key="5">
    <source>
        <dbReference type="EMBL" id="MCO6048394.1"/>
    </source>
</evidence>
<dbReference type="RefSeq" id="WP_252815209.1">
    <property type="nucleotide sequence ID" value="NZ_JAMXQS010000001.1"/>
</dbReference>
<dbReference type="InterPro" id="IPR011611">
    <property type="entry name" value="PfkB_dom"/>
</dbReference>
<gene>
    <name evidence="5" type="ORF">NGM99_01145</name>
</gene>
<name>A0ABT1C0N8_9HYPH</name>
<evidence type="ECO:0000259" key="4">
    <source>
        <dbReference type="Pfam" id="PF00294"/>
    </source>
</evidence>
<dbReference type="Proteomes" id="UP001205906">
    <property type="component" value="Unassembled WGS sequence"/>
</dbReference>
<feature type="domain" description="Carbohydrate kinase PfkB" evidence="4">
    <location>
        <begin position="15"/>
        <end position="293"/>
    </location>
</feature>
<sequence length="304" mass="31572">MPDIIALGEPMVEFNEGAGAGQFGQGFGGDVSNCAIAASRAGASSGIFTSLGQDEFGDRLTALWAENGIDATLVSRHASAPTGIYFVSHGLQGHSFSYRRAGSAASLVAPADLPREAIRAARLIHASGISLAISASACDAVLEAIALARDNGVLVSFDPNLRLKLWPLPRARALTHAAMQACDIALPGLDDAQILTGLDDPQAIADFYLTLGARIVALTLGRDGCLVATPDRRAHIAGMTVKAVDATGAGDAFDGNFIAEYLRHRDPFEAARYANAAAALSTQGYGAVAPLPHRAAVLEFLARH</sequence>
<keyword evidence="6" id="KW-1185">Reference proteome</keyword>
<dbReference type="GO" id="GO:0016301">
    <property type="term" value="F:kinase activity"/>
    <property type="evidence" value="ECO:0007669"/>
    <property type="project" value="UniProtKB-KW"/>
</dbReference>
<proteinExistence type="inferred from homology"/>
<dbReference type="PANTHER" id="PTHR43085:SF15">
    <property type="entry name" value="2-DEHYDRO-3-DEOXYGLUCONOKINASE"/>
    <property type="match status" value="1"/>
</dbReference>
<comment type="caution">
    <text evidence="5">The sequence shown here is derived from an EMBL/GenBank/DDBJ whole genome shotgun (WGS) entry which is preliminary data.</text>
</comment>
<comment type="similarity">
    <text evidence="1">Belongs to the carbohydrate kinase PfkB family.</text>
</comment>
<dbReference type="InterPro" id="IPR050306">
    <property type="entry name" value="PfkB_Carbo_kinase"/>
</dbReference>
<dbReference type="Gene3D" id="3.40.1190.20">
    <property type="match status" value="1"/>
</dbReference>
<reference evidence="5 6" key="1">
    <citation type="submission" date="2022-06" db="EMBL/GenBank/DDBJ databases">
        <title>Mesorhizobium sp. strain RP14 Genome sequencing and assembly.</title>
        <authorList>
            <person name="Kim I."/>
        </authorList>
    </citation>
    <scope>NUCLEOTIDE SEQUENCE [LARGE SCALE GENOMIC DNA]</scope>
    <source>
        <strain evidence="6">RP14(2022)</strain>
    </source>
</reference>
<dbReference type="Pfam" id="PF00294">
    <property type="entry name" value="PfkB"/>
    <property type="match status" value="1"/>
</dbReference>
<accession>A0ABT1C0N8</accession>
<dbReference type="EMBL" id="JAMXQS010000001">
    <property type="protein sequence ID" value="MCO6048394.1"/>
    <property type="molecule type" value="Genomic_DNA"/>
</dbReference>
<protein>
    <submittedName>
        <fullName evidence="5">Sugar kinase</fullName>
    </submittedName>
</protein>
<dbReference type="SUPFAM" id="SSF53613">
    <property type="entry name" value="Ribokinase-like"/>
    <property type="match status" value="1"/>
</dbReference>
<dbReference type="InterPro" id="IPR029056">
    <property type="entry name" value="Ribokinase-like"/>
</dbReference>
<keyword evidence="3 5" id="KW-0418">Kinase</keyword>
<organism evidence="5 6">
    <name type="scientific">Mesorhizobium liriopis</name>
    <dbReference type="NCBI Taxonomy" id="2953882"/>
    <lineage>
        <taxon>Bacteria</taxon>
        <taxon>Pseudomonadati</taxon>
        <taxon>Pseudomonadota</taxon>
        <taxon>Alphaproteobacteria</taxon>
        <taxon>Hyphomicrobiales</taxon>
        <taxon>Phyllobacteriaceae</taxon>
        <taxon>Mesorhizobium</taxon>
    </lineage>
</organism>